<feature type="binding site" evidence="5">
    <location>
        <position position="137"/>
    </location>
    <ligand>
        <name>FMN</name>
        <dbReference type="ChEBI" id="CHEBI:58210"/>
    </ligand>
</feature>
<dbReference type="GO" id="GO:0010181">
    <property type="term" value="F:FMN binding"/>
    <property type="evidence" value="ECO:0007669"/>
    <property type="project" value="InterPro"/>
</dbReference>
<dbReference type="GO" id="GO:0016491">
    <property type="term" value="F:oxidoreductase activity"/>
    <property type="evidence" value="ECO:0007669"/>
    <property type="project" value="UniProtKB-KW"/>
</dbReference>
<dbReference type="PANTHER" id="PTHR10578">
    <property type="entry name" value="S -2-HYDROXY-ACID OXIDASE-RELATED"/>
    <property type="match status" value="1"/>
</dbReference>
<dbReference type="Gene3D" id="3.20.20.70">
    <property type="entry name" value="Aldolase class I"/>
    <property type="match status" value="1"/>
</dbReference>
<feature type="binding site" evidence="5">
    <location>
        <position position="165"/>
    </location>
    <ligand>
        <name>FMN</name>
        <dbReference type="ChEBI" id="CHEBI:58210"/>
    </ligand>
</feature>
<reference evidence="7" key="1">
    <citation type="journal article" date="2020" name="Stud. Mycol.">
        <title>101 Dothideomycetes genomes: a test case for predicting lifestyles and emergence of pathogens.</title>
        <authorList>
            <person name="Haridas S."/>
            <person name="Albert R."/>
            <person name="Binder M."/>
            <person name="Bloem J."/>
            <person name="Labutti K."/>
            <person name="Salamov A."/>
            <person name="Andreopoulos B."/>
            <person name="Baker S."/>
            <person name="Barry K."/>
            <person name="Bills G."/>
            <person name="Bluhm B."/>
            <person name="Cannon C."/>
            <person name="Castanera R."/>
            <person name="Culley D."/>
            <person name="Daum C."/>
            <person name="Ezra D."/>
            <person name="Gonzalez J."/>
            <person name="Henrissat B."/>
            <person name="Kuo A."/>
            <person name="Liang C."/>
            <person name="Lipzen A."/>
            <person name="Lutzoni F."/>
            <person name="Magnuson J."/>
            <person name="Mondo S."/>
            <person name="Nolan M."/>
            <person name="Ohm R."/>
            <person name="Pangilinan J."/>
            <person name="Park H.-J."/>
            <person name="Ramirez L."/>
            <person name="Alfaro M."/>
            <person name="Sun H."/>
            <person name="Tritt A."/>
            <person name="Yoshinaga Y."/>
            <person name="Zwiers L.-H."/>
            <person name="Turgeon B."/>
            <person name="Goodwin S."/>
            <person name="Spatafora J."/>
            <person name="Crous P."/>
            <person name="Grigoriev I."/>
        </authorList>
    </citation>
    <scope>NUCLEOTIDE SEQUENCE</scope>
    <source>
        <strain evidence="7">CBS 130266</strain>
    </source>
</reference>
<feature type="binding site" evidence="5">
    <location>
        <position position="278"/>
    </location>
    <ligand>
        <name>glyoxylate</name>
        <dbReference type="ChEBI" id="CHEBI:36655"/>
    </ligand>
</feature>
<keyword evidence="2" id="KW-0560">Oxidoreductase</keyword>
<feature type="domain" description="FMN hydroxy acid dehydrogenase" evidence="6">
    <location>
        <begin position="7"/>
        <end position="380"/>
    </location>
</feature>
<dbReference type="PIRSF" id="PIRSF000138">
    <property type="entry name" value="Al-hdrx_acd_dh"/>
    <property type="match status" value="1"/>
</dbReference>
<feature type="binding site" evidence="5">
    <location>
        <position position="174"/>
    </location>
    <ligand>
        <name>glyoxylate</name>
        <dbReference type="ChEBI" id="CHEBI:36655"/>
    </ligand>
</feature>
<evidence type="ECO:0000313" key="7">
    <source>
        <dbReference type="EMBL" id="KAF2434257.1"/>
    </source>
</evidence>
<dbReference type="OrthoDB" id="25826at2759"/>
<dbReference type="PANTHER" id="PTHR10578:SF86">
    <property type="entry name" value="DEPENDENT DEHYDROGENASE, PUTATIVE (AFU_ORTHOLOGUE AFUA_6G02720)-RELATED"/>
    <property type="match status" value="1"/>
</dbReference>
<comment type="cofactor">
    <cofactor evidence="1">
        <name>FMN</name>
        <dbReference type="ChEBI" id="CHEBI:58210"/>
    </cofactor>
</comment>
<dbReference type="InterPro" id="IPR008259">
    <property type="entry name" value="FMN_hydac_DH_AS"/>
</dbReference>
<evidence type="ECO:0000256" key="2">
    <source>
        <dbReference type="ARBA" id="ARBA00023002"/>
    </source>
</evidence>
<proteinExistence type="inferred from homology"/>
<evidence type="ECO:0000256" key="3">
    <source>
        <dbReference type="ARBA" id="ARBA00024042"/>
    </source>
</evidence>
<comment type="similarity">
    <text evidence="3">Belongs to the FMN-dependent alpha-hydroxy acid dehydrogenase family.</text>
</comment>
<name>A0A9P4U2S7_9PEZI</name>
<dbReference type="InterPro" id="IPR012133">
    <property type="entry name" value="Alpha-hydoxy_acid_DH_FMN"/>
</dbReference>
<evidence type="ECO:0000256" key="5">
    <source>
        <dbReference type="PIRSR" id="PIRSR000138-2"/>
    </source>
</evidence>
<protein>
    <submittedName>
        <fullName evidence="7">Oxidoreductase</fullName>
    </submittedName>
</protein>
<keyword evidence="5" id="KW-0288">FMN</keyword>
<feature type="binding site" evidence="5">
    <location>
        <position position="115"/>
    </location>
    <ligand>
        <name>FMN</name>
        <dbReference type="ChEBI" id="CHEBI:58210"/>
    </ligand>
</feature>
<dbReference type="Pfam" id="PF01070">
    <property type="entry name" value="FMN_dh"/>
    <property type="match status" value="1"/>
</dbReference>
<dbReference type="InterPro" id="IPR000262">
    <property type="entry name" value="FMN-dep_DH"/>
</dbReference>
<evidence type="ECO:0000313" key="8">
    <source>
        <dbReference type="Proteomes" id="UP000800235"/>
    </source>
</evidence>
<feature type="binding site" evidence="5">
    <location>
        <position position="275"/>
    </location>
    <ligand>
        <name>glyoxylate</name>
        <dbReference type="ChEBI" id="CHEBI:36655"/>
    </ligand>
</feature>
<gene>
    <name evidence="7" type="ORF">EJ08DRAFT_668499</name>
</gene>
<keyword evidence="8" id="KW-1185">Reference proteome</keyword>
<evidence type="ECO:0000259" key="6">
    <source>
        <dbReference type="PROSITE" id="PS51349"/>
    </source>
</evidence>
<dbReference type="Proteomes" id="UP000800235">
    <property type="component" value="Unassembled WGS sequence"/>
</dbReference>
<sequence>MNGFLGSKPVVTTDPAKLEQQAKSKMTPKAFNFLAGGSGERATVDANRLAFQQWKIVPRMLRGSEPRDLSITLFGKKYPTPIMIAPIGFQNIFHKDAETGVAGVASELGIPYVMSMNSYSTVEEVGTASKNNDRWFQLYWPPSDYMTIQILERAKAAGFNVLVVTLDAFTLGWRPWDLDEGYMPANMPRFPNTTPTKVPNGTVVRDVPPPPAGNGTGDASPFKWDQYFSPPPSWDRLKFLRQHWPGPILLKGIQHPDDAEQALTAGMNGIIVSNHGGRQADGGIGSLDALPEIVEAVGGKMTVLFDSGVRTGADVIKALSLGANGVLIGRPWAYGLGIGGKEGAKAVLRGILAQVEINMSIAGIKSVKECNRSVLRRLGYYGSGGNLSSN</sequence>
<feature type="binding site" evidence="5">
    <location>
        <position position="251"/>
    </location>
    <ligand>
        <name>FMN</name>
        <dbReference type="ChEBI" id="CHEBI:58210"/>
    </ligand>
</feature>
<feature type="binding site" evidence="5">
    <location>
        <begin position="329"/>
        <end position="330"/>
    </location>
    <ligand>
        <name>FMN</name>
        <dbReference type="ChEBI" id="CHEBI:58210"/>
    </ligand>
</feature>
<feature type="active site" description="Proton acceptor" evidence="4">
    <location>
        <position position="275"/>
    </location>
</feature>
<feature type="binding site" evidence="5">
    <location>
        <begin position="306"/>
        <end position="310"/>
    </location>
    <ligand>
        <name>FMN</name>
        <dbReference type="ChEBI" id="CHEBI:58210"/>
    </ligand>
</feature>
<dbReference type="PROSITE" id="PS00557">
    <property type="entry name" value="FMN_HYDROXY_ACID_DH_1"/>
    <property type="match status" value="1"/>
</dbReference>
<comment type="caution">
    <text evidence="7">The sequence shown here is derived from an EMBL/GenBank/DDBJ whole genome shotgun (WGS) entry which is preliminary data.</text>
</comment>
<dbReference type="InterPro" id="IPR013785">
    <property type="entry name" value="Aldolase_TIM"/>
</dbReference>
<evidence type="ECO:0000256" key="4">
    <source>
        <dbReference type="PIRSR" id="PIRSR000138-1"/>
    </source>
</evidence>
<dbReference type="PROSITE" id="PS51349">
    <property type="entry name" value="FMN_HYDROXY_ACID_DH_2"/>
    <property type="match status" value="1"/>
</dbReference>
<feature type="binding site" evidence="5">
    <location>
        <position position="139"/>
    </location>
    <ligand>
        <name>glyoxylate</name>
        <dbReference type="ChEBI" id="CHEBI:36655"/>
    </ligand>
</feature>
<dbReference type="EMBL" id="MU007017">
    <property type="protein sequence ID" value="KAF2434257.1"/>
    <property type="molecule type" value="Genomic_DNA"/>
</dbReference>
<dbReference type="SUPFAM" id="SSF51395">
    <property type="entry name" value="FMN-linked oxidoreductases"/>
    <property type="match status" value="1"/>
</dbReference>
<keyword evidence="5" id="KW-0285">Flavoprotein</keyword>
<evidence type="ECO:0000256" key="1">
    <source>
        <dbReference type="ARBA" id="ARBA00001917"/>
    </source>
</evidence>
<feature type="binding site" evidence="5">
    <location>
        <position position="273"/>
    </location>
    <ligand>
        <name>FMN</name>
        <dbReference type="ChEBI" id="CHEBI:58210"/>
    </ligand>
</feature>
<dbReference type="AlphaFoldDB" id="A0A9P4U2S7"/>
<accession>A0A9P4U2S7</accession>
<dbReference type="InterPro" id="IPR037396">
    <property type="entry name" value="FMN_HAD"/>
</dbReference>
<feature type="binding site" evidence="5">
    <location>
        <begin position="86"/>
        <end position="88"/>
    </location>
    <ligand>
        <name>FMN</name>
        <dbReference type="ChEBI" id="CHEBI:58210"/>
    </ligand>
</feature>
<organism evidence="7 8">
    <name type="scientific">Tothia fuscella</name>
    <dbReference type="NCBI Taxonomy" id="1048955"/>
    <lineage>
        <taxon>Eukaryota</taxon>
        <taxon>Fungi</taxon>
        <taxon>Dikarya</taxon>
        <taxon>Ascomycota</taxon>
        <taxon>Pezizomycotina</taxon>
        <taxon>Dothideomycetes</taxon>
        <taxon>Pleosporomycetidae</taxon>
        <taxon>Venturiales</taxon>
        <taxon>Cylindrosympodiaceae</taxon>
        <taxon>Tothia</taxon>
    </lineage>
</organism>